<dbReference type="SUPFAM" id="SSF47616">
    <property type="entry name" value="GST C-terminal domain-like"/>
    <property type="match status" value="1"/>
</dbReference>
<evidence type="ECO:0000313" key="5">
    <source>
        <dbReference type="EMBL" id="KAK2185301.1"/>
    </source>
</evidence>
<proteinExistence type="inferred from homology"/>
<dbReference type="SFLD" id="SFLDG01200">
    <property type="entry name" value="SUF1.1"/>
    <property type="match status" value="1"/>
</dbReference>
<evidence type="ECO:0000259" key="3">
    <source>
        <dbReference type="Pfam" id="PF17171"/>
    </source>
</evidence>
<dbReference type="InterPro" id="IPR026928">
    <property type="entry name" value="FAX/IsoI-like"/>
</dbReference>
<dbReference type="PANTHER" id="PTHR12289">
    <property type="entry name" value="METAXIN RELATED"/>
    <property type="match status" value="1"/>
</dbReference>
<dbReference type="Proteomes" id="UP001209878">
    <property type="component" value="Unassembled WGS sequence"/>
</dbReference>
<dbReference type="PANTHER" id="PTHR12289:SF41">
    <property type="entry name" value="FAILED AXON CONNECTIONS-RELATED"/>
    <property type="match status" value="1"/>
</dbReference>
<dbReference type="GO" id="GO:0005737">
    <property type="term" value="C:cytoplasm"/>
    <property type="evidence" value="ECO:0007669"/>
    <property type="project" value="TreeGrafter"/>
</dbReference>
<dbReference type="InterPro" id="IPR036249">
    <property type="entry name" value="Thioredoxin-like_sf"/>
</dbReference>
<feature type="transmembrane region" description="Helical" evidence="2">
    <location>
        <begin position="6"/>
        <end position="27"/>
    </location>
</feature>
<dbReference type="SFLD" id="SFLDS00019">
    <property type="entry name" value="Glutathione_Transferase_(cytos"/>
    <property type="match status" value="1"/>
</dbReference>
<dbReference type="CDD" id="cd03193">
    <property type="entry name" value="GST_C_Metaxin"/>
    <property type="match status" value="1"/>
</dbReference>
<evidence type="ECO:0008006" key="7">
    <source>
        <dbReference type="Google" id="ProtNLM"/>
    </source>
</evidence>
<dbReference type="InterPro" id="IPR050931">
    <property type="entry name" value="Mito_Protein_Transport_Metaxin"/>
</dbReference>
<dbReference type="EMBL" id="JAODUO010000240">
    <property type="protein sequence ID" value="KAK2185301.1"/>
    <property type="molecule type" value="Genomic_DNA"/>
</dbReference>
<evidence type="ECO:0000313" key="6">
    <source>
        <dbReference type="Proteomes" id="UP001209878"/>
    </source>
</evidence>
<feature type="domain" description="Thioredoxin-like fold" evidence="4">
    <location>
        <begin position="68"/>
        <end position="161"/>
    </location>
</feature>
<feature type="domain" description="Metaxin glutathione S-transferase" evidence="3">
    <location>
        <begin position="212"/>
        <end position="275"/>
    </location>
</feature>
<keyword evidence="6" id="KW-1185">Reference proteome</keyword>
<sequence length="293" mass="33771">MFEIVLEVIGGIVVIAVLLVILLLVSLKVQSYMYDLKKVEGYRNYEKDLVYLHAFPRASAKQVPNISPFAIKLETWLRVHKLKYKLVETYKFSTKKSQIPFIMFNGEEIADSQMIIQYLSKYFGLDDTEGLSAELQAASRAFRILIENSFSWTYFCYRYVHHYLLFKKVHQLPRGPFLNTLSRLMLKMGINSNSRGAGIGRHTPQEIYAIGADDIRAISKFLGDKKYLCGDKITVVDCAVFGQLVQVSEVKSLPYPQRDVIESECPNVRTYIDRIKGEFWPDWTMLTSDGEFE</sequence>
<dbReference type="InterPro" id="IPR036282">
    <property type="entry name" value="Glutathione-S-Trfase_C_sf"/>
</dbReference>
<dbReference type="InterPro" id="IPR040079">
    <property type="entry name" value="Glutathione_S-Trfase"/>
</dbReference>
<dbReference type="AlphaFoldDB" id="A0AAD9UDH4"/>
<keyword evidence="2" id="KW-1133">Transmembrane helix</keyword>
<evidence type="ECO:0000256" key="1">
    <source>
        <dbReference type="ARBA" id="ARBA00006475"/>
    </source>
</evidence>
<reference evidence="5" key="1">
    <citation type="journal article" date="2023" name="Mol. Biol. Evol.">
        <title>Third-Generation Sequencing Reveals the Adaptive Role of the Epigenome in Three Deep-Sea Polychaetes.</title>
        <authorList>
            <person name="Perez M."/>
            <person name="Aroh O."/>
            <person name="Sun Y."/>
            <person name="Lan Y."/>
            <person name="Juniper S.K."/>
            <person name="Young C.R."/>
            <person name="Angers B."/>
            <person name="Qian P.Y."/>
        </authorList>
    </citation>
    <scope>NUCLEOTIDE SEQUENCE</scope>
    <source>
        <strain evidence="5">R07B-5</strain>
    </source>
</reference>
<dbReference type="InterPro" id="IPR012336">
    <property type="entry name" value="Thioredoxin-like_fold"/>
</dbReference>
<evidence type="ECO:0000256" key="2">
    <source>
        <dbReference type="SAM" id="Phobius"/>
    </source>
</evidence>
<organism evidence="5 6">
    <name type="scientific">Ridgeia piscesae</name>
    <name type="common">Tubeworm</name>
    <dbReference type="NCBI Taxonomy" id="27915"/>
    <lineage>
        <taxon>Eukaryota</taxon>
        <taxon>Metazoa</taxon>
        <taxon>Spiralia</taxon>
        <taxon>Lophotrochozoa</taxon>
        <taxon>Annelida</taxon>
        <taxon>Polychaeta</taxon>
        <taxon>Sedentaria</taxon>
        <taxon>Canalipalpata</taxon>
        <taxon>Sabellida</taxon>
        <taxon>Siboglinidae</taxon>
        <taxon>Ridgeia</taxon>
    </lineage>
</organism>
<accession>A0AAD9UDH4</accession>
<dbReference type="Pfam" id="PF17171">
    <property type="entry name" value="GST_C_6"/>
    <property type="match status" value="1"/>
</dbReference>
<keyword evidence="2" id="KW-0472">Membrane</keyword>
<dbReference type="SFLD" id="SFLDG01180">
    <property type="entry name" value="SUF1"/>
    <property type="match status" value="1"/>
</dbReference>
<evidence type="ECO:0000259" key="4">
    <source>
        <dbReference type="Pfam" id="PF17172"/>
    </source>
</evidence>
<dbReference type="Gene3D" id="1.20.1050.10">
    <property type="match status" value="1"/>
</dbReference>
<keyword evidence="2" id="KW-0812">Transmembrane</keyword>
<dbReference type="InterPro" id="IPR033468">
    <property type="entry name" value="Metaxin_GST"/>
</dbReference>
<gene>
    <name evidence="5" type="ORF">NP493_240g01066</name>
</gene>
<comment type="similarity">
    <text evidence="1">Belongs to the FAX family.</text>
</comment>
<dbReference type="Pfam" id="PF17172">
    <property type="entry name" value="GST_N_4"/>
    <property type="match status" value="1"/>
</dbReference>
<protein>
    <recommendedName>
        <fullName evidence="7">Glutathione S-transferase</fullName>
    </recommendedName>
</protein>
<dbReference type="SUPFAM" id="SSF52833">
    <property type="entry name" value="Thioredoxin-like"/>
    <property type="match status" value="1"/>
</dbReference>
<name>A0AAD9UDH4_RIDPI</name>
<comment type="caution">
    <text evidence="5">The sequence shown here is derived from an EMBL/GenBank/DDBJ whole genome shotgun (WGS) entry which is preliminary data.</text>
</comment>